<dbReference type="RefSeq" id="WP_218592769.1">
    <property type="nucleotide sequence ID" value="NZ_JADQDE010000306.1"/>
</dbReference>
<accession>A0ABS6UIS8</accession>
<dbReference type="PANTHER" id="PTHR46268:SF6">
    <property type="entry name" value="UNIVERSAL STRESS PROTEIN UP12"/>
    <property type="match status" value="1"/>
</dbReference>
<comment type="similarity">
    <text evidence="1">Belongs to the universal stress protein A family.</text>
</comment>
<dbReference type="Proteomes" id="UP000694300">
    <property type="component" value="Unassembled WGS sequence"/>
</dbReference>
<sequence>MTDDDRTGIGPLVVGVDGSASAGGAAAWAAELAAAQQAPVHLVHALPDAAAAAQRSDWLDELAGAARSAGAAPVSAETVRGAPAQVLVDRSDSARMLVVGSYGPGARSGMLAGDLALELVGRAGCPVAVVRGPAPTEQPRRAGPVVAGVDGSASGRAALLLGAELAVALGTGLVALHARPGGSTAEAAALLDAERAAVFAARPGLDVEWEVADDTPLRPLLDRAGTARLLVVGQRGTAPPLTMQQLGSTSRALVEFAPCPVVVART</sequence>
<dbReference type="EMBL" id="JADQDF010000001">
    <property type="protein sequence ID" value="MBW0131744.1"/>
    <property type="molecule type" value="Genomic_DNA"/>
</dbReference>
<dbReference type="InterPro" id="IPR006016">
    <property type="entry name" value="UspA"/>
</dbReference>
<feature type="domain" description="UspA" evidence="2">
    <location>
        <begin position="144"/>
        <end position="265"/>
    </location>
</feature>
<evidence type="ECO:0000313" key="4">
    <source>
        <dbReference type="Proteomes" id="UP000694300"/>
    </source>
</evidence>
<protein>
    <submittedName>
        <fullName evidence="3">Universal stress protein</fullName>
    </submittedName>
</protein>
<name>A0ABS6UIS8_9PSEU</name>
<evidence type="ECO:0000256" key="1">
    <source>
        <dbReference type="ARBA" id="ARBA00008791"/>
    </source>
</evidence>
<evidence type="ECO:0000259" key="2">
    <source>
        <dbReference type="Pfam" id="PF00582"/>
    </source>
</evidence>
<dbReference type="Pfam" id="PF00582">
    <property type="entry name" value="Usp"/>
    <property type="match status" value="2"/>
</dbReference>
<evidence type="ECO:0000313" key="3">
    <source>
        <dbReference type="EMBL" id="MBW0131744.1"/>
    </source>
</evidence>
<organism evidence="3 4">
    <name type="scientific">Pseudonocardia oceani</name>
    <dbReference type="NCBI Taxonomy" id="2792013"/>
    <lineage>
        <taxon>Bacteria</taxon>
        <taxon>Bacillati</taxon>
        <taxon>Actinomycetota</taxon>
        <taxon>Actinomycetes</taxon>
        <taxon>Pseudonocardiales</taxon>
        <taxon>Pseudonocardiaceae</taxon>
        <taxon>Pseudonocardia</taxon>
    </lineage>
</organism>
<dbReference type="PANTHER" id="PTHR46268">
    <property type="entry name" value="STRESS RESPONSE PROTEIN NHAX"/>
    <property type="match status" value="1"/>
</dbReference>
<reference evidence="3 4" key="1">
    <citation type="submission" date="2020-11" db="EMBL/GenBank/DDBJ databases">
        <title>Pseudonocardia abyssalis sp. nov. and Pseudonocardia oceani sp. nov., description and phylogenomic analysis of two novel actinomycetes isolated from the deep Southern Ocean.</title>
        <authorList>
            <person name="Parra J."/>
        </authorList>
    </citation>
    <scope>NUCLEOTIDE SEQUENCE [LARGE SCALE GENOMIC DNA]</scope>
    <source>
        <strain evidence="4">KRD185</strain>
    </source>
</reference>
<comment type="caution">
    <text evidence="3">The sequence shown here is derived from an EMBL/GenBank/DDBJ whole genome shotgun (WGS) entry which is preliminary data.</text>
</comment>
<feature type="domain" description="UspA" evidence="2">
    <location>
        <begin position="11"/>
        <end position="131"/>
    </location>
</feature>
<proteinExistence type="inferred from homology"/>
<gene>
    <name evidence="3" type="ORF">I4I82_29315</name>
</gene>
<keyword evidence="4" id="KW-1185">Reference proteome</keyword>